<sequence length="474" mass="50293">MEIRDYLRVVRRQWWVVAAAILVALSVTQVINKRTTPEYAASAVFFLSSARDGASSVLEGSMFVAARLKTYTELLTGEQMVKEIAGATKNGLTNDEIEERITVTTDGGSVLLTVTITDTVPSRARAIADVIVSRFPPLVQTLEKRTPEAGPAVVVEIVQPVMLDPEPVSPRPLHNDALAVAVGLLIGAAIGVIREISDSSIRVAGVLPALTGLPVLALIPVDRKVRRRFFGREIGPFVSDSRSARAEALRQLRTNVQFADRENPVKILAVTSAMPGEGRSSTACGLAILFAEAGQRVLIVDAELRRPRLAAFLGREGSAGLTTVLVGAASLDQVLQPWGTGLWLLASGHRPPNPSELLGSAKMEELIAELRDRFDKIIFDSPPLLPVTDGAVVAARADGALLLVRARKTTGAQVTAAVRALAAVDARLLGPVFNMVAAPRRRLGLPTSADTTGPPLPPVPRPGGWHAIALSGAA</sequence>
<dbReference type="Gene3D" id="3.40.50.300">
    <property type="entry name" value="P-loop containing nucleotide triphosphate hydrolases"/>
    <property type="match status" value="1"/>
</dbReference>
<reference evidence="4 5" key="1">
    <citation type="submission" date="2021-03" db="EMBL/GenBank/DDBJ databases">
        <title>Whole genome shotgun sequence of Actinoplanes toevensis NBRC 105298.</title>
        <authorList>
            <person name="Komaki H."/>
            <person name="Tamura T."/>
        </authorList>
    </citation>
    <scope>NUCLEOTIDE SEQUENCE [LARGE SCALE GENOMIC DNA]</scope>
    <source>
        <strain evidence="4 5">NBRC 105298</strain>
    </source>
</reference>
<evidence type="ECO:0000256" key="2">
    <source>
        <dbReference type="ARBA" id="ARBA00022840"/>
    </source>
</evidence>
<dbReference type="RefSeq" id="WP_246607238.1">
    <property type="nucleotide sequence ID" value="NZ_BOQN01000052.1"/>
</dbReference>
<dbReference type="PANTHER" id="PTHR32309">
    <property type="entry name" value="TYROSINE-PROTEIN KINASE"/>
    <property type="match status" value="1"/>
</dbReference>
<keyword evidence="1" id="KW-0547">Nucleotide-binding</keyword>
<dbReference type="Proteomes" id="UP000677082">
    <property type="component" value="Unassembled WGS sequence"/>
</dbReference>
<dbReference type="InterPro" id="IPR050445">
    <property type="entry name" value="Bact_polysacc_biosynth/exp"/>
</dbReference>
<gene>
    <name evidence="4" type="ORF">Ato02nite_040450</name>
</gene>
<dbReference type="AlphaFoldDB" id="A0A919W1A8"/>
<dbReference type="InterPro" id="IPR005702">
    <property type="entry name" value="Wzc-like_C"/>
</dbReference>
<dbReference type="NCBIfam" id="TIGR01007">
    <property type="entry name" value="eps_fam"/>
    <property type="match status" value="1"/>
</dbReference>
<evidence type="ECO:0000313" key="5">
    <source>
        <dbReference type="Proteomes" id="UP000677082"/>
    </source>
</evidence>
<accession>A0A919W1A8</accession>
<proteinExistence type="predicted"/>
<dbReference type="CDD" id="cd05387">
    <property type="entry name" value="BY-kinase"/>
    <property type="match status" value="1"/>
</dbReference>
<protein>
    <submittedName>
        <fullName evidence="4">Chromosome partitioning protein</fullName>
    </submittedName>
</protein>
<evidence type="ECO:0000256" key="1">
    <source>
        <dbReference type="ARBA" id="ARBA00022741"/>
    </source>
</evidence>
<keyword evidence="3" id="KW-0472">Membrane</keyword>
<keyword evidence="3" id="KW-1133">Transmembrane helix</keyword>
<dbReference type="GO" id="GO:0005524">
    <property type="term" value="F:ATP binding"/>
    <property type="evidence" value="ECO:0007669"/>
    <property type="project" value="UniProtKB-KW"/>
</dbReference>
<keyword evidence="3" id="KW-0812">Transmembrane</keyword>
<dbReference type="EMBL" id="BOQN01000052">
    <property type="protein sequence ID" value="GIM92252.1"/>
    <property type="molecule type" value="Genomic_DNA"/>
</dbReference>
<evidence type="ECO:0000256" key="3">
    <source>
        <dbReference type="SAM" id="Phobius"/>
    </source>
</evidence>
<dbReference type="GO" id="GO:0005886">
    <property type="term" value="C:plasma membrane"/>
    <property type="evidence" value="ECO:0007669"/>
    <property type="project" value="TreeGrafter"/>
</dbReference>
<dbReference type="GO" id="GO:0004713">
    <property type="term" value="F:protein tyrosine kinase activity"/>
    <property type="evidence" value="ECO:0007669"/>
    <property type="project" value="TreeGrafter"/>
</dbReference>
<feature type="transmembrane region" description="Helical" evidence="3">
    <location>
        <begin position="12"/>
        <end position="31"/>
    </location>
</feature>
<name>A0A919W1A8_9ACTN</name>
<organism evidence="4 5">
    <name type="scientific">Paractinoplanes toevensis</name>
    <dbReference type="NCBI Taxonomy" id="571911"/>
    <lineage>
        <taxon>Bacteria</taxon>
        <taxon>Bacillati</taxon>
        <taxon>Actinomycetota</taxon>
        <taxon>Actinomycetes</taxon>
        <taxon>Micromonosporales</taxon>
        <taxon>Micromonosporaceae</taxon>
        <taxon>Paractinoplanes</taxon>
    </lineage>
</organism>
<comment type="caution">
    <text evidence="4">The sequence shown here is derived from an EMBL/GenBank/DDBJ whole genome shotgun (WGS) entry which is preliminary data.</text>
</comment>
<keyword evidence="2" id="KW-0067">ATP-binding</keyword>
<dbReference type="PANTHER" id="PTHR32309:SF13">
    <property type="entry name" value="FERRIC ENTEROBACTIN TRANSPORT PROTEIN FEPE"/>
    <property type="match status" value="1"/>
</dbReference>
<dbReference type="InterPro" id="IPR027417">
    <property type="entry name" value="P-loop_NTPase"/>
</dbReference>
<dbReference type="SUPFAM" id="SSF52540">
    <property type="entry name" value="P-loop containing nucleoside triphosphate hydrolases"/>
    <property type="match status" value="1"/>
</dbReference>
<evidence type="ECO:0000313" key="4">
    <source>
        <dbReference type="EMBL" id="GIM92252.1"/>
    </source>
</evidence>
<keyword evidence="5" id="KW-1185">Reference proteome</keyword>